<sequence>MRAQLAALAVAILLATAGCSGFDALGAADDAGPRTVNPALRGTPTPSPTPTPVSTPAGGLPPGVTADAVDAERLVAAHRASLSNRSFTTVRHRAVTRRNGRGIVNESLRVRVDPDAGLGAGSPTADADRRLVSVRSHWGNDQVRTTTYWTNGSVTVGRDLRQNATTNLTVVAGERPAGVDSDGSDRLRSLLRTLDPRFAGTVTDDGRRLAVLEARPGRVARERPSTGQDLPSWRSVDVRLLVAPDGRVVAYRLTYQTTQFGQEAVVTDAFRVADVGNTAVGRPGWVERALAGGTTGGPAPNGTATAQNETPTAPNGTVTAPNGTVPTGTASG</sequence>
<evidence type="ECO:0000256" key="1">
    <source>
        <dbReference type="SAM" id="MobiDB-lite"/>
    </source>
</evidence>
<feature type="compositionally biased region" description="Polar residues" evidence="1">
    <location>
        <begin position="307"/>
        <end position="332"/>
    </location>
</feature>
<gene>
    <name evidence="2" type="ORF">K933_10250</name>
</gene>
<proteinExistence type="predicted"/>
<name>V4HJU0_9EURY</name>
<organism evidence="2 3">
    <name type="scientific">Candidatus Halobonum tyrrellensis G22</name>
    <dbReference type="NCBI Taxonomy" id="1324957"/>
    <lineage>
        <taxon>Archaea</taxon>
        <taxon>Methanobacteriati</taxon>
        <taxon>Methanobacteriota</taxon>
        <taxon>Stenosarchaea group</taxon>
        <taxon>Halobacteria</taxon>
        <taxon>Halobacteriales</taxon>
        <taxon>Haloferacaceae</taxon>
        <taxon>Candidatus Halobonum</taxon>
    </lineage>
</organism>
<dbReference type="STRING" id="1324957.K933_10250"/>
<feature type="compositionally biased region" description="Low complexity" evidence="1">
    <location>
        <begin position="297"/>
        <end position="306"/>
    </location>
</feature>
<dbReference type="RefSeq" id="WP_023394633.1">
    <property type="nucleotide sequence ID" value="NZ_ASGZ01000033.1"/>
</dbReference>
<evidence type="ECO:0000313" key="2">
    <source>
        <dbReference type="EMBL" id="ESP88184.1"/>
    </source>
</evidence>
<dbReference type="Proteomes" id="UP000017840">
    <property type="component" value="Unassembled WGS sequence"/>
</dbReference>
<dbReference type="eggNOG" id="arCOG02830">
    <property type="taxonomic scope" value="Archaea"/>
</dbReference>
<evidence type="ECO:0008006" key="4">
    <source>
        <dbReference type="Google" id="ProtNLM"/>
    </source>
</evidence>
<dbReference type="PROSITE" id="PS51257">
    <property type="entry name" value="PROKAR_LIPOPROTEIN"/>
    <property type="match status" value="1"/>
</dbReference>
<comment type="caution">
    <text evidence="2">The sequence shown here is derived from an EMBL/GenBank/DDBJ whole genome shotgun (WGS) entry which is preliminary data.</text>
</comment>
<dbReference type="InterPro" id="IPR055959">
    <property type="entry name" value="DUF7537"/>
</dbReference>
<keyword evidence="3" id="KW-1185">Reference proteome</keyword>
<protein>
    <recommendedName>
        <fullName evidence="4">Lipoprotein</fullName>
    </recommendedName>
</protein>
<dbReference type="AlphaFoldDB" id="V4HJU0"/>
<feature type="region of interest" description="Disordered" evidence="1">
    <location>
        <begin position="291"/>
        <end position="332"/>
    </location>
</feature>
<reference evidence="2 3" key="1">
    <citation type="journal article" date="2013" name="Genome Announc.">
        <title>Draft Genome Sequence of 'Candidatus Halobonum tyrrellensis' Strain G22, Isolated from the Hypersaline Waters of Lake Tyrrell, Australia.</title>
        <authorList>
            <person name="Ugalde J.A."/>
            <person name="Narasingarao P."/>
            <person name="Kuo S."/>
            <person name="Podell S."/>
            <person name="Allen E.E."/>
        </authorList>
    </citation>
    <scope>NUCLEOTIDE SEQUENCE [LARGE SCALE GENOMIC DNA]</scope>
    <source>
        <strain evidence="2 3">G22</strain>
    </source>
</reference>
<evidence type="ECO:0000313" key="3">
    <source>
        <dbReference type="Proteomes" id="UP000017840"/>
    </source>
</evidence>
<dbReference type="EMBL" id="ASGZ01000033">
    <property type="protein sequence ID" value="ESP88184.1"/>
    <property type="molecule type" value="Genomic_DNA"/>
</dbReference>
<feature type="region of interest" description="Disordered" evidence="1">
    <location>
        <begin position="33"/>
        <end position="61"/>
    </location>
</feature>
<dbReference type="Pfam" id="PF24381">
    <property type="entry name" value="DUF7537"/>
    <property type="match status" value="1"/>
</dbReference>
<accession>V4HJU0</accession>
<dbReference type="OrthoDB" id="237998at2157"/>